<keyword evidence="10 17" id="KW-0762">Sugar transport</keyword>
<dbReference type="InterPro" id="IPR024692">
    <property type="entry name" value="PTS_EI"/>
</dbReference>
<comment type="caution">
    <text evidence="24">The sequence shown here is derived from an EMBL/GenBank/DDBJ whole genome shotgun (WGS) entry which is preliminary data.</text>
</comment>
<keyword evidence="14 17" id="KW-0418">Kinase</keyword>
<comment type="subcellular location">
    <subcellularLocation>
        <location evidence="4 17">Cytoplasm</location>
    </subcellularLocation>
</comment>
<evidence type="ECO:0000256" key="4">
    <source>
        <dbReference type="ARBA" id="ARBA00004496"/>
    </source>
</evidence>
<protein>
    <recommendedName>
        <fullName evidence="7 17">Phosphoenolpyruvate-protein phosphotransferase</fullName>
        <ecNumber evidence="6 17">2.7.3.9</ecNumber>
    </recommendedName>
    <alternativeName>
        <fullName evidence="16 17">Phosphotransferase system, enzyme I</fullName>
    </alternativeName>
</protein>
<evidence type="ECO:0000256" key="11">
    <source>
        <dbReference type="ARBA" id="ARBA00022679"/>
    </source>
</evidence>
<evidence type="ECO:0000256" key="16">
    <source>
        <dbReference type="ARBA" id="ARBA00033235"/>
    </source>
</evidence>
<dbReference type="Gene3D" id="1.10.274.10">
    <property type="entry name" value="PtsI, HPr-binding domain"/>
    <property type="match status" value="1"/>
</dbReference>
<dbReference type="InterPro" id="IPR036618">
    <property type="entry name" value="PtsI_HPr-bd_sf"/>
</dbReference>
<feature type="active site" description="Tele-phosphohistidine intermediate" evidence="18">
    <location>
        <position position="187"/>
    </location>
</feature>
<evidence type="ECO:0000256" key="2">
    <source>
        <dbReference type="ARBA" id="ARBA00001946"/>
    </source>
</evidence>
<dbReference type="PRINTS" id="PR01736">
    <property type="entry name" value="PHPHTRNFRASE"/>
</dbReference>
<evidence type="ECO:0000256" key="19">
    <source>
        <dbReference type="PIRSR" id="PIRSR000732-2"/>
    </source>
</evidence>
<keyword evidence="9 17" id="KW-0963">Cytoplasm</keyword>
<dbReference type="InterPro" id="IPR023151">
    <property type="entry name" value="PEP_util_CS"/>
</dbReference>
<feature type="domain" description="Phosphotransferase system enzyme I N-terminal" evidence="23">
    <location>
        <begin position="2"/>
        <end position="124"/>
    </location>
</feature>
<feature type="domain" description="PEP-utilising enzyme C-terminal" evidence="22">
    <location>
        <begin position="253"/>
        <end position="536"/>
    </location>
</feature>
<dbReference type="RefSeq" id="WP_170141701.1">
    <property type="nucleotide sequence ID" value="NZ_BHGK01000001.1"/>
</dbReference>
<keyword evidence="8 17" id="KW-0813">Transport</keyword>
<evidence type="ECO:0000256" key="20">
    <source>
        <dbReference type="PIRSR" id="PIRSR000732-3"/>
    </source>
</evidence>
<dbReference type="AlphaFoldDB" id="A0A391P4C9"/>
<evidence type="ECO:0000256" key="15">
    <source>
        <dbReference type="ARBA" id="ARBA00022842"/>
    </source>
</evidence>
<evidence type="ECO:0000256" key="13">
    <source>
        <dbReference type="ARBA" id="ARBA00022723"/>
    </source>
</evidence>
<keyword evidence="25" id="KW-1185">Reference proteome</keyword>
<dbReference type="NCBIfam" id="TIGR01417">
    <property type="entry name" value="PTS_I_fam"/>
    <property type="match status" value="1"/>
</dbReference>
<comment type="function">
    <text evidence="3 17">General (non sugar-specific) component of the phosphoenolpyruvate-dependent sugar phosphotransferase system (sugar PTS). This major carbohydrate active-transport system catalyzes the phosphorylation of incoming sugar substrates concomitantly with their translocation across the cell membrane. Enzyme I transfers the phosphoryl group from phosphoenolpyruvate (PEP) to the phosphoryl carrier protein (HPr).</text>
</comment>
<evidence type="ECO:0000256" key="17">
    <source>
        <dbReference type="PIRNR" id="PIRNR000732"/>
    </source>
</evidence>
<evidence type="ECO:0000256" key="12">
    <source>
        <dbReference type="ARBA" id="ARBA00022683"/>
    </source>
</evidence>
<dbReference type="PANTHER" id="PTHR46244:SF3">
    <property type="entry name" value="PHOSPHOENOLPYRUVATE-PROTEIN PHOSPHOTRANSFERASE"/>
    <property type="match status" value="1"/>
</dbReference>
<keyword evidence="15 17" id="KW-0460">Magnesium</keyword>
<evidence type="ECO:0000256" key="6">
    <source>
        <dbReference type="ARBA" id="ARBA00012232"/>
    </source>
</evidence>
<feature type="binding site" evidence="20">
    <location>
        <position position="453"/>
    </location>
    <ligand>
        <name>Mg(2+)</name>
        <dbReference type="ChEBI" id="CHEBI:18420"/>
    </ligand>
</feature>
<dbReference type="GO" id="GO:0016301">
    <property type="term" value="F:kinase activity"/>
    <property type="evidence" value="ECO:0007669"/>
    <property type="project" value="UniProtKB-KW"/>
</dbReference>
<reference evidence="25" key="1">
    <citation type="submission" date="2018-09" db="EMBL/GenBank/DDBJ databases">
        <title>Draft Genome Sequence of Mediterraneibacter sp. KCTC 15684.</title>
        <authorList>
            <person name="Kim J.S."/>
            <person name="Han K.I."/>
            <person name="Suh M.K."/>
            <person name="Lee K.C."/>
            <person name="Eom M.K."/>
            <person name="Lee J.H."/>
            <person name="Park S.H."/>
            <person name="Kang S.W."/>
            <person name="Park J.E."/>
            <person name="Oh B.S."/>
            <person name="Yu S.Y."/>
            <person name="Choi S.H."/>
            <person name="Lee D.H."/>
            <person name="Yoon H."/>
            <person name="Kim B."/>
            <person name="Yang S.J."/>
            <person name="Lee J.S."/>
        </authorList>
    </citation>
    <scope>NUCLEOTIDE SEQUENCE [LARGE SCALE GENOMIC DNA]</scope>
    <source>
        <strain evidence="25">KCTC 15684</strain>
    </source>
</reference>
<dbReference type="SUPFAM" id="SSF52009">
    <property type="entry name" value="Phosphohistidine domain"/>
    <property type="match status" value="1"/>
</dbReference>
<evidence type="ECO:0000256" key="1">
    <source>
        <dbReference type="ARBA" id="ARBA00000683"/>
    </source>
</evidence>
<feature type="domain" description="PEP-utilising enzyme mobile" evidence="21">
    <location>
        <begin position="151"/>
        <end position="223"/>
    </location>
</feature>
<dbReference type="Pfam" id="PF00391">
    <property type="entry name" value="PEP-utilizers"/>
    <property type="match status" value="1"/>
</dbReference>
<evidence type="ECO:0000256" key="18">
    <source>
        <dbReference type="PIRSR" id="PIRSR000732-1"/>
    </source>
</evidence>
<dbReference type="Pfam" id="PF02896">
    <property type="entry name" value="PEP-utilizers_C"/>
    <property type="match status" value="1"/>
</dbReference>
<evidence type="ECO:0000256" key="14">
    <source>
        <dbReference type="ARBA" id="ARBA00022777"/>
    </source>
</evidence>
<dbReference type="InterPro" id="IPR008731">
    <property type="entry name" value="PTS_EIN"/>
</dbReference>
<name>A0A391P4C9_9FIRM</name>
<dbReference type="GO" id="GO:0046872">
    <property type="term" value="F:metal ion binding"/>
    <property type="evidence" value="ECO:0007669"/>
    <property type="project" value="UniProtKB-KW"/>
</dbReference>
<keyword evidence="12 17" id="KW-0598">Phosphotransferase system</keyword>
<evidence type="ECO:0000259" key="22">
    <source>
        <dbReference type="Pfam" id="PF02896"/>
    </source>
</evidence>
<evidence type="ECO:0000256" key="7">
    <source>
        <dbReference type="ARBA" id="ARBA00016544"/>
    </source>
</evidence>
<dbReference type="Gene3D" id="3.50.30.10">
    <property type="entry name" value="Phosphohistidine domain"/>
    <property type="match status" value="1"/>
</dbReference>
<accession>A0A391P4C9</accession>
<dbReference type="InterPro" id="IPR008279">
    <property type="entry name" value="PEP-util_enz_mobile_dom"/>
</dbReference>
<dbReference type="PIRSF" id="PIRSF000732">
    <property type="entry name" value="PTS_enzyme_I"/>
    <property type="match status" value="1"/>
</dbReference>
<keyword evidence="13 17" id="KW-0479">Metal-binding</keyword>
<evidence type="ECO:0000256" key="9">
    <source>
        <dbReference type="ARBA" id="ARBA00022490"/>
    </source>
</evidence>
<dbReference type="EMBL" id="BHGK01000001">
    <property type="protein sequence ID" value="GCA66996.1"/>
    <property type="molecule type" value="Genomic_DNA"/>
</dbReference>
<dbReference type="Proteomes" id="UP000265643">
    <property type="component" value="Unassembled WGS sequence"/>
</dbReference>
<dbReference type="InterPro" id="IPR006318">
    <property type="entry name" value="PTS_EI-like"/>
</dbReference>
<feature type="binding site" evidence="19">
    <location>
        <begin position="452"/>
        <end position="453"/>
    </location>
    <ligand>
        <name>phosphoenolpyruvate</name>
        <dbReference type="ChEBI" id="CHEBI:58702"/>
    </ligand>
</feature>
<comment type="similarity">
    <text evidence="5 17">Belongs to the PEP-utilizing enzyme family.</text>
</comment>
<evidence type="ECO:0000256" key="5">
    <source>
        <dbReference type="ARBA" id="ARBA00007837"/>
    </source>
</evidence>
<evidence type="ECO:0000313" key="24">
    <source>
        <dbReference type="EMBL" id="GCA66996.1"/>
    </source>
</evidence>
<feature type="binding site" evidence="19">
    <location>
        <position position="294"/>
    </location>
    <ligand>
        <name>phosphoenolpyruvate</name>
        <dbReference type="ChEBI" id="CHEBI:58702"/>
    </ligand>
</feature>
<proteinExistence type="inferred from homology"/>
<feature type="binding site" evidence="19">
    <location>
        <position position="463"/>
    </location>
    <ligand>
        <name>phosphoenolpyruvate</name>
        <dbReference type="ChEBI" id="CHEBI:58702"/>
    </ligand>
</feature>
<dbReference type="InterPro" id="IPR015813">
    <property type="entry name" value="Pyrv/PenolPyrv_kinase-like_dom"/>
</dbReference>
<dbReference type="InterPro" id="IPR036637">
    <property type="entry name" value="Phosphohistidine_dom_sf"/>
</dbReference>
<keyword evidence="24" id="KW-0670">Pyruvate</keyword>
<comment type="cofactor">
    <cofactor evidence="2 17 20">
        <name>Mg(2+)</name>
        <dbReference type="ChEBI" id="CHEBI:18420"/>
    </cofactor>
</comment>
<gene>
    <name evidence="24" type="primary">ptsI_2</name>
    <name evidence="24" type="ORF">KGMB01110_14320</name>
</gene>
<evidence type="ECO:0000256" key="3">
    <source>
        <dbReference type="ARBA" id="ARBA00002728"/>
    </source>
</evidence>
<dbReference type="Gene3D" id="3.20.20.60">
    <property type="entry name" value="Phosphoenolpyruvate-binding domains"/>
    <property type="match status" value="1"/>
</dbReference>
<sequence>MKGIAISSGEAIAKPLVLEEVSFEDMLQIETEDVEQELKRFQVSRNHMKSYFQDLIRQRGASLSEEALAIIKIHLEFLDDPELVENTEELIREDQLCAESALIQNERMICQVLAEVEDEYIKERAADIKDVSKRILLDLQGVKGNDITILDQDVILVAEELEPSQLVAGDARHIKGIVCEKGGRTAHVAIIARSMSIPAVFGIDQAVEKLKEAENIYLHGSQGIVETNKTVEEQKIILDNIARADALRKGLEPFSKQLGKTEDGQHIAIRANIGGIADAKRAKEAGAEGIGLFRTEFLFMEASRMPSEEEQMEVYKSVLETFSDAKVTIRTFDAGGDKQIEYLDMPIETNPFLGCRAIRFCLKRKELLKKQLRALLRASVYGHLRIMYPMISGIGEFREANAVLEEAKQELKDEGIPVADDVEVGLMIEVPSAALCAETLAKEADFFSIGSNDLTQYTMAVDRDNPNVSELFTEFHPAVLKLIKMTVDGAHKHGKHVCICGEFGGNTLATRLLMALGLDELSMNPNSMNRVKKILSLTNREEPEISYTYLTEELSDAEEIKETLKEDLIKKNLGALLDL</sequence>
<dbReference type="PROSITE" id="PS00742">
    <property type="entry name" value="PEP_ENZYMES_2"/>
    <property type="match status" value="1"/>
</dbReference>
<feature type="active site" description="Proton donor" evidence="18">
    <location>
        <position position="500"/>
    </location>
</feature>
<feature type="binding site" evidence="19">
    <location>
        <position position="330"/>
    </location>
    <ligand>
        <name>phosphoenolpyruvate</name>
        <dbReference type="ChEBI" id="CHEBI:58702"/>
    </ligand>
</feature>
<keyword evidence="11 17" id="KW-0808">Transferase</keyword>
<dbReference type="EC" id="2.7.3.9" evidence="6 17"/>
<organism evidence="24 25">
    <name type="scientific">Mediterraneibacter butyricigenes</name>
    <dbReference type="NCBI Taxonomy" id="2316025"/>
    <lineage>
        <taxon>Bacteria</taxon>
        <taxon>Bacillati</taxon>
        <taxon>Bacillota</taxon>
        <taxon>Clostridia</taxon>
        <taxon>Lachnospirales</taxon>
        <taxon>Lachnospiraceae</taxon>
        <taxon>Mediterraneibacter</taxon>
    </lineage>
</organism>
<dbReference type="PANTHER" id="PTHR46244">
    <property type="entry name" value="PHOSPHOENOLPYRUVATE-PROTEIN PHOSPHOTRANSFERASE"/>
    <property type="match status" value="1"/>
</dbReference>
<dbReference type="InterPro" id="IPR000121">
    <property type="entry name" value="PEP_util_C"/>
</dbReference>
<feature type="binding site" evidence="20">
    <location>
        <position position="429"/>
    </location>
    <ligand>
        <name>Mg(2+)</name>
        <dbReference type="ChEBI" id="CHEBI:18420"/>
    </ligand>
</feature>
<comment type="catalytic activity">
    <reaction evidence="1 17">
        <text>L-histidyl-[protein] + phosphoenolpyruvate = N(pros)-phospho-L-histidyl-[protein] + pyruvate</text>
        <dbReference type="Rhea" id="RHEA:23880"/>
        <dbReference type="Rhea" id="RHEA-COMP:9745"/>
        <dbReference type="Rhea" id="RHEA-COMP:9746"/>
        <dbReference type="ChEBI" id="CHEBI:15361"/>
        <dbReference type="ChEBI" id="CHEBI:29979"/>
        <dbReference type="ChEBI" id="CHEBI:58702"/>
        <dbReference type="ChEBI" id="CHEBI:64837"/>
        <dbReference type="EC" id="2.7.3.9"/>
    </reaction>
</comment>
<dbReference type="SUPFAM" id="SSF51621">
    <property type="entry name" value="Phosphoenolpyruvate/pyruvate domain"/>
    <property type="match status" value="1"/>
</dbReference>
<evidence type="ECO:0000256" key="10">
    <source>
        <dbReference type="ARBA" id="ARBA00022597"/>
    </source>
</evidence>
<dbReference type="GO" id="GO:0005737">
    <property type="term" value="C:cytoplasm"/>
    <property type="evidence" value="ECO:0007669"/>
    <property type="project" value="UniProtKB-SubCell"/>
</dbReference>
<evidence type="ECO:0000313" key="25">
    <source>
        <dbReference type="Proteomes" id="UP000265643"/>
    </source>
</evidence>
<evidence type="ECO:0000256" key="8">
    <source>
        <dbReference type="ARBA" id="ARBA00022448"/>
    </source>
</evidence>
<evidence type="ECO:0000259" key="23">
    <source>
        <dbReference type="Pfam" id="PF05524"/>
    </source>
</evidence>
<dbReference type="Pfam" id="PF05524">
    <property type="entry name" value="PEP-utilisers_N"/>
    <property type="match status" value="1"/>
</dbReference>
<dbReference type="InterPro" id="IPR040442">
    <property type="entry name" value="Pyrv_kinase-like_dom_sf"/>
</dbReference>
<evidence type="ECO:0000259" key="21">
    <source>
        <dbReference type="Pfam" id="PF00391"/>
    </source>
</evidence>
<dbReference type="SUPFAM" id="SSF47831">
    <property type="entry name" value="Enzyme I of the PEP:sugar phosphotransferase system HPr-binding (sub)domain"/>
    <property type="match status" value="1"/>
</dbReference>
<dbReference type="GO" id="GO:0009401">
    <property type="term" value="P:phosphoenolpyruvate-dependent sugar phosphotransferase system"/>
    <property type="evidence" value="ECO:0007669"/>
    <property type="project" value="UniProtKB-KW"/>
</dbReference>
<dbReference type="GO" id="GO:0008965">
    <property type="term" value="F:phosphoenolpyruvate-protein phosphotransferase activity"/>
    <property type="evidence" value="ECO:0007669"/>
    <property type="project" value="UniProtKB-EC"/>
</dbReference>
<dbReference type="InterPro" id="IPR050499">
    <property type="entry name" value="PEP-utilizing_PTS_enzyme"/>
</dbReference>